<gene>
    <name evidence="1" type="ORF">BN7_269</name>
</gene>
<keyword evidence="2" id="KW-1185">Reference proteome</keyword>
<dbReference type="InParanoid" id="K0K7D2"/>
<dbReference type="AlphaFoldDB" id="K0K7D2"/>
<proteinExistence type="predicted"/>
<comment type="caution">
    <text evidence="1">The sequence shown here is derived from an EMBL/GenBank/DDBJ whole genome shotgun (WGS) entry which is preliminary data.</text>
</comment>
<evidence type="ECO:0000313" key="1">
    <source>
        <dbReference type="EMBL" id="CCH40735.1"/>
    </source>
</evidence>
<reference evidence="1 2" key="1">
    <citation type="journal article" date="2012" name="Eukaryot. Cell">
        <title>Draft genome sequence of Wickerhamomyces ciferrii NRRL Y-1031 F-60-10.</title>
        <authorList>
            <person name="Schneider J."/>
            <person name="Andrea H."/>
            <person name="Blom J."/>
            <person name="Jaenicke S."/>
            <person name="Ruckert C."/>
            <person name="Schorsch C."/>
            <person name="Szczepanowski R."/>
            <person name="Farwick M."/>
            <person name="Goesmann A."/>
            <person name="Puhler A."/>
            <person name="Schaffer S."/>
            <person name="Tauch A."/>
            <person name="Kohler T."/>
            <person name="Brinkrolf K."/>
        </authorList>
    </citation>
    <scope>NUCLEOTIDE SEQUENCE [LARGE SCALE GENOMIC DNA]</scope>
    <source>
        <strain evidence="2">ATCC 14091 / BCRC 22168 / CBS 111 / JCM 3599 / NBRC 0793 / NRRL Y-1031 F-60-10</strain>
    </source>
</reference>
<dbReference type="EMBL" id="CAIF01000005">
    <property type="protein sequence ID" value="CCH40735.1"/>
    <property type="molecule type" value="Genomic_DNA"/>
</dbReference>
<name>K0K7D2_WICCF</name>
<dbReference type="Proteomes" id="UP000009328">
    <property type="component" value="Unassembled WGS sequence"/>
</dbReference>
<accession>K0K7D2</accession>
<evidence type="ECO:0000313" key="2">
    <source>
        <dbReference type="Proteomes" id="UP000009328"/>
    </source>
</evidence>
<protein>
    <submittedName>
        <fullName evidence="1">Uncharacterized protein</fullName>
    </submittedName>
</protein>
<sequence>MTLNTMIDTIITSLRPFWNKIIDTFHALYIERSSLEALGIWLGYPRGLAGPYIRHSFYNIVYRPFWRLDRLTFPIRYYSAIKLKYLYGWIDSTKPMIEIPLIKKDETGDFEDSKINNIDGFASTHNGSSSDIILPMEVWEIIAHIGNIDNLIMMSINKSFFYTFAPKIYDTLKFTVVLSPLTKMKLTDEAFLKNGPDVSRNNYCDSYSIYKRHQEGQKFDYESLDTSIIDQDYFKGMDPKFRSKHRHPRFKFKSGLRGERSNQPFEVRNLKNIRFILKNILQNPHSIMKMFIKEILIDICVFDGFDKLMNMKQSSLINGSISDHESLDELIDQKTNQLNQHVSVMKLSSNECKQLYVAPLDDNFDRVRWKDPLEDKAIRFNKTARNIKTNSSRESIESDLRHIFPQNVYFKELLCVYLLSGQFYSHRLRRRLSKFENPKNFFKANPINHWCYTLVDNCYNRITKETDLARFFRMIVTGQSCVKIQNREFKTGLQVYELLNDLIKTLTNVKTNSSTDDVNYDRSLNHIESSILILGINNGEPQVSKEFTENASFDLADEVDFTNCLALHPQMILINKSATIT</sequence>
<organism evidence="1 2">
    <name type="scientific">Wickerhamomyces ciferrii (strain ATCC 14091 / BCRC 22168 / CBS 111 / JCM 3599 / NBRC 0793 / NRRL Y-1031 F-60-10)</name>
    <name type="common">Yeast</name>
    <name type="synonym">Pichia ciferrii</name>
    <dbReference type="NCBI Taxonomy" id="1206466"/>
    <lineage>
        <taxon>Eukaryota</taxon>
        <taxon>Fungi</taxon>
        <taxon>Dikarya</taxon>
        <taxon>Ascomycota</taxon>
        <taxon>Saccharomycotina</taxon>
        <taxon>Saccharomycetes</taxon>
        <taxon>Phaffomycetales</taxon>
        <taxon>Wickerhamomycetaceae</taxon>
        <taxon>Wickerhamomyces</taxon>
    </lineage>
</organism>
<dbReference type="HOGENOM" id="CLU_035071_0_0_1"/>